<evidence type="ECO:0000313" key="2">
    <source>
        <dbReference type="EMBL" id="OSJ30006.1"/>
    </source>
</evidence>
<dbReference type="EMBL" id="NAFL01000263">
    <property type="protein sequence ID" value="OSJ30006.1"/>
    <property type="molecule type" value="Genomic_DNA"/>
</dbReference>
<dbReference type="Proteomes" id="UP000193335">
    <property type="component" value="Unassembled WGS sequence"/>
</dbReference>
<sequence>MVIDSSKLQSSELREFLRGSTANLAVLPDFAWFEVYKQETVDAVFALLSVIGDFPEQITVLKSGGEIARLNLGLPGELAAMEQQDVAPLIREMADIMNGPRRLDPIVLQQLRNLWSSAAVSLAGMHEGAIDIVTSLPEMSEKMFSEHEIRTIRTNGRYTEEMFASIFGAAEQIWETLAEGYGLQWRSMLRDHTMSAYLFRYALGIIIYLLWWIRTGSPKLERVDRIRNDLIDLSFVVYGTYYDGFLTADRKAEWMFLNLSRALEAARTSESQWTASRAD</sequence>
<gene>
    <name evidence="2" type="ORF">BSZ19_26005</name>
</gene>
<feature type="transmembrane region" description="Helical" evidence="1">
    <location>
        <begin position="194"/>
        <end position="213"/>
    </location>
</feature>
<accession>A0A1Y2JL89</accession>
<keyword evidence="1" id="KW-0812">Transmembrane</keyword>
<protein>
    <submittedName>
        <fullName evidence="2">Uncharacterized protein</fullName>
    </submittedName>
</protein>
<dbReference type="AlphaFoldDB" id="A0A1Y2JL89"/>
<dbReference type="RefSeq" id="WP_085402276.1">
    <property type="nucleotide sequence ID" value="NZ_NAFL01000263.1"/>
</dbReference>
<proteinExistence type="predicted"/>
<evidence type="ECO:0000256" key="1">
    <source>
        <dbReference type="SAM" id="Phobius"/>
    </source>
</evidence>
<organism evidence="2 3">
    <name type="scientific">Bradyrhizobium japonicum</name>
    <dbReference type="NCBI Taxonomy" id="375"/>
    <lineage>
        <taxon>Bacteria</taxon>
        <taxon>Pseudomonadati</taxon>
        <taxon>Pseudomonadota</taxon>
        <taxon>Alphaproteobacteria</taxon>
        <taxon>Hyphomicrobiales</taxon>
        <taxon>Nitrobacteraceae</taxon>
        <taxon>Bradyrhizobium</taxon>
    </lineage>
</organism>
<keyword evidence="1" id="KW-1133">Transmembrane helix</keyword>
<reference evidence="2 3" key="1">
    <citation type="submission" date="2017-03" db="EMBL/GenBank/DDBJ databases">
        <title>Whole genome sequences of fourteen strains of Bradyrhizobium canariense and one strain of Bradyrhizobium japonicum isolated from Lupinus (Papilionoideae: Genisteae) species in Algeria.</title>
        <authorList>
            <person name="Crovadore J."/>
            <person name="Chekireb D."/>
            <person name="Brachmann A."/>
            <person name="Chablais R."/>
            <person name="Cochard B."/>
            <person name="Lefort F."/>
        </authorList>
    </citation>
    <scope>NUCLEOTIDE SEQUENCE [LARGE SCALE GENOMIC DNA]</scope>
    <source>
        <strain evidence="2 3">UBMA197</strain>
    </source>
</reference>
<evidence type="ECO:0000313" key="3">
    <source>
        <dbReference type="Proteomes" id="UP000193335"/>
    </source>
</evidence>
<keyword evidence="1" id="KW-0472">Membrane</keyword>
<comment type="caution">
    <text evidence="2">The sequence shown here is derived from an EMBL/GenBank/DDBJ whole genome shotgun (WGS) entry which is preliminary data.</text>
</comment>
<name>A0A1Y2JL89_BRAJP</name>